<dbReference type="Pfam" id="PF13202">
    <property type="entry name" value="EF-hand_5"/>
    <property type="match status" value="1"/>
</dbReference>
<dbReference type="SUPFAM" id="SSF47473">
    <property type="entry name" value="EF-hand"/>
    <property type="match status" value="1"/>
</dbReference>
<name>A0A2I7HV52_9RHOB</name>
<feature type="compositionally biased region" description="Basic residues" evidence="3">
    <location>
        <begin position="143"/>
        <end position="154"/>
    </location>
</feature>
<dbReference type="SMART" id="SM00054">
    <property type="entry name" value="EFh"/>
    <property type="match status" value="3"/>
</dbReference>
<feature type="domain" description="EF-hand" evidence="5">
    <location>
        <begin position="113"/>
        <end position="148"/>
    </location>
</feature>
<dbReference type="PROSITE" id="PS00018">
    <property type="entry name" value="EF_HAND_1"/>
    <property type="match status" value="2"/>
</dbReference>
<dbReference type="PANTHER" id="PTHR10827:SF98">
    <property type="entry name" value="45 KDA CALCIUM-BINDING PROTEIN"/>
    <property type="match status" value="1"/>
</dbReference>
<dbReference type="Pfam" id="PF13499">
    <property type="entry name" value="EF-hand_7"/>
    <property type="match status" value="1"/>
</dbReference>
<evidence type="ECO:0000313" key="6">
    <source>
        <dbReference type="EMBL" id="AUQ95275.1"/>
    </source>
</evidence>
<evidence type="ECO:0000259" key="5">
    <source>
        <dbReference type="PROSITE" id="PS50222"/>
    </source>
</evidence>
<evidence type="ECO:0000313" key="8">
    <source>
        <dbReference type="Proteomes" id="UP000236447"/>
    </source>
</evidence>
<dbReference type="EMBL" id="CP010725">
    <property type="protein sequence ID" value="AUQ98289.1"/>
    <property type="molecule type" value="Genomic_DNA"/>
</dbReference>
<reference evidence="7 8" key="1">
    <citation type="journal article" date="2017" name="Front. Microbiol.">
        <title>Phaeobacter piscinae sp. nov., a species of the Roseobacter group and potential aquaculture probiont.</title>
        <authorList>
            <person name="Sonnenschein E.C."/>
            <person name="Phippen C.B.W."/>
            <person name="Nielsen K.F."/>
            <person name="Mateiu R.V."/>
            <person name="Melchiorsen J."/>
            <person name="Gram L."/>
            <person name="Overmann J."/>
            <person name="Freese H.M."/>
        </authorList>
    </citation>
    <scope>NUCLEOTIDE SEQUENCE [LARGE SCALE GENOMIC DNA]</scope>
    <source>
        <strain evidence="7 8">P88</strain>
    </source>
</reference>
<keyword evidence="4" id="KW-0732">Signal</keyword>
<evidence type="ECO:0000256" key="4">
    <source>
        <dbReference type="SAM" id="SignalP"/>
    </source>
</evidence>
<keyword evidence="2" id="KW-0677">Repeat</keyword>
<dbReference type="EMBL" id="CP010705">
    <property type="protein sequence ID" value="AUQ95275.1"/>
    <property type="molecule type" value="Genomic_DNA"/>
</dbReference>
<dbReference type="RefSeq" id="WP_076619463.1">
    <property type="nucleotide sequence ID" value="NZ_CANLFJ010000001.1"/>
</dbReference>
<evidence type="ECO:0000313" key="7">
    <source>
        <dbReference type="EMBL" id="AUQ98289.1"/>
    </source>
</evidence>
<evidence type="ECO:0000256" key="2">
    <source>
        <dbReference type="ARBA" id="ARBA00022737"/>
    </source>
</evidence>
<feature type="chain" id="PRO_5043590500" evidence="4">
    <location>
        <begin position="25"/>
        <end position="167"/>
    </location>
</feature>
<gene>
    <name evidence="6" type="ORF">PhaeoP66_02511</name>
    <name evidence="7" type="ORF">PhaeoP88_00897</name>
</gene>
<dbReference type="GO" id="GO:0005509">
    <property type="term" value="F:calcium ion binding"/>
    <property type="evidence" value="ECO:0007669"/>
    <property type="project" value="InterPro"/>
</dbReference>
<dbReference type="Proteomes" id="UP000236536">
    <property type="component" value="Chromosome"/>
</dbReference>
<protein>
    <submittedName>
        <fullName evidence="7">EF hand/EF-hand domain protein pair</fullName>
    </submittedName>
</protein>
<dbReference type="Proteomes" id="UP000236447">
    <property type="component" value="Chromosome"/>
</dbReference>
<reference evidence="6 9" key="3">
    <citation type="journal article" date="2017" name="Int. J. Syst. Evol. Microbiol.">
        <title>Adaptation of Surface-Associated Bacteria to the Open Ocean: A Genomically Distinct Subpopulation of Phaeobacter gallaeciensis Colonizes Pacific Mesozooplankton.</title>
        <authorList>
            <person name="Freese H.M."/>
            <person name="Methner A."/>
            <person name="Overmann J."/>
        </authorList>
    </citation>
    <scope>NUCLEOTIDE SEQUENCE [LARGE SCALE GENOMIC DNA]</scope>
    <source>
        <strain evidence="6 9">P66</strain>
    </source>
</reference>
<evidence type="ECO:0000256" key="1">
    <source>
        <dbReference type="ARBA" id="ARBA00022723"/>
    </source>
</evidence>
<dbReference type="InterPro" id="IPR002048">
    <property type="entry name" value="EF_hand_dom"/>
</dbReference>
<feature type="domain" description="EF-hand" evidence="5">
    <location>
        <begin position="55"/>
        <end position="90"/>
    </location>
</feature>
<feature type="signal peptide" evidence="4">
    <location>
        <begin position="1"/>
        <end position="24"/>
    </location>
</feature>
<sequence length="167" mass="17676" precursor="true">MKHTKFIAAVIAVGAVIGATGAIAKPGFGGKGGHGPRMSFEEMDTNGDGQVTKAEMEGLREARFAAADTDGDGQLTLAEMEAAAQARAKTRAAAMLERMDADKDGALSLDELPKPRRMGKMFDRVDANDDGAISKEEFESARAKFRGRHGAGHKPRGDMQGGEVEQN</sequence>
<dbReference type="GeneID" id="57287672"/>
<dbReference type="InterPro" id="IPR011992">
    <property type="entry name" value="EF-hand-dom_pair"/>
</dbReference>
<reference evidence="8 9" key="2">
    <citation type="journal article" date="2017" name="Genome Biol. Evol.">
        <title>Trajectories and Drivers of Genome Evolution in Surface-Associated Marine Phaeobacter.</title>
        <authorList>
            <person name="Freese H.M."/>
            <person name="Sikorski J."/>
            <person name="Bunk B."/>
            <person name="Scheuner C."/>
            <person name="Meier-Kolthoff J.P."/>
            <person name="Sproer C."/>
            <person name="Gram L."/>
            <person name="Overmann J."/>
        </authorList>
    </citation>
    <scope>NUCLEOTIDE SEQUENCE [LARGE SCALE GENOMIC DNA]</scope>
    <source>
        <strain evidence="6 9">P66</strain>
        <strain evidence="7 8">P88</strain>
    </source>
</reference>
<accession>A0A2I7HV52</accession>
<dbReference type="AlphaFoldDB" id="A0A2I7HV52"/>
<keyword evidence="9" id="KW-1185">Reference proteome</keyword>
<dbReference type="InterPro" id="IPR018247">
    <property type="entry name" value="EF_Hand_1_Ca_BS"/>
</dbReference>
<feature type="compositionally biased region" description="Basic and acidic residues" evidence="3">
    <location>
        <begin position="120"/>
        <end position="142"/>
    </location>
</feature>
<dbReference type="PROSITE" id="PS50222">
    <property type="entry name" value="EF_HAND_2"/>
    <property type="match status" value="2"/>
</dbReference>
<organism evidence="7 8">
    <name type="scientific">Phaeobacter inhibens</name>
    <dbReference type="NCBI Taxonomy" id="221822"/>
    <lineage>
        <taxon>Bacteria</taxon>
        <taxon>Pseudomonadati</taxon>
        <taxon>Pseudomonadota</taxon>
        <taxon>Alphaproteobacteria</taxon>
        <taxon>Rhodobacterales</taxon>
        <taxon>Roseobacteraceae</taxon>
        <taxon>Phaeobacter</taxon>
    </lineage>
</organism>
<evidence type="ECO:0000256" key="3">
    <source>
        <dbReference type="SAM" id="MobiDB-lite"/>
    </source>
</evidence>
<dbReference type="PANTHER" id="PTHR10827">
    <property type="entry name" value="RETICULOCALBIN"/>
    <property type="match status" value="1"/>
</dbReference>
<feature type="region of interest" description="Disordered" evidence="3">
    <location>
        <begin position="120"/>
        <end position="167"/>
    </location>
</feature>
<proteinExistence type="predicted"/>
<keyword evidence="1" id="KW-0479">Metal-binding</keyword>
<evidence type="ECO:0000313" key="9">
    <source>
        <dbReference type="Proteomes" id="UP000236536"/>
    </source>
</evidence>
<dbReference type="Gene3D" id="1.10.238.10">
    <property type="entry name" value="EF-hand"/>
    <property type="match status" value="2"/>
</dbReference>